<name>A0A318S7X2_9DEIO</name>
<evidence type="ECO:0000313" key="6">
    <source>
        <dbReference type="EMBL" id="PYE51131.1"/>
    </source>
</evidence>
<evidence type="ECO:0000313" key="7">
    <source>
        <dbReference type="Proteomes" id="UP000248326"/>
    </source>
</evidence>
<keyword evidence="7" id="KW-1185">Reference proteome</keyword>
<protein>
    <submittedName>
        <fullName evidence="6">Osmoprotectant transport system ATP-binding protein</fullName>
    </submittedName>
</protein>
<dbReference type="RefSeq" id="WP_110888040.1">
    <property type="nucleotide sequence ID" value="NZ_QJSX01000015.1"/>
</dbReference>
<dbReference type="SMART" id="SM00382">
    <property type="entry name" value="AAA"/>
    <property type="match status" value="1"/>
</dbReference>
<dbReference type="GO" id="GO:0015697">
    <property type="term" value="P:quaternary ammonium group transport"/>
    <property type="evidence" value="ECO:0007669"/>
    <property type="project" value="UniProtKB-ARBA"/>
</dbReference>
<dbReference type="PANTHER" id="PTHR43117">
    <property type="entry name" value="OSMOPROTECTANT IMPORT ATP-BINDING PROTEIN OSMV"/>
    <property type="match status" value="1"/>
</dbReference>
<dbReference type="Proteomes" id="UP000248326">
    <property type="component" value="Unassembled WGS sequence"/>
</dbReference>
<evidence type="ECO:0000256" key="2">
    <source>
        <dbReference type="ARBA" id="ARBA00022448"/>
    </source>
</evidence>
<keyword evidence="4 6" id="KW-0067">ATP-binding</keyword>
<comment type="similarity">
    <text evidence="1">Belongs to the ABC transporter superfamily.</text>
</comment>
<dbReference type="SUPFAM" id="SSF52540">
    <property type="entry name" value="P-loop containing nucleoside triphosphate hydrolases"/>
    <property type="match status" value="1"/>
</dbReference>
<dbReference type="PROSITE" id="PS00211">
    <property type="entry name" value="ABC_TRANSPORTER_1"/>
    <property type="match status" value="1"/>
</dbReference>
<evidence type="ECO:0000256" key="1">
    <source>
        <dbReference type="ARBA" id="ARBA00005417"/>
    </source>
</evidence>
<sequence length="308" mass="33426">MIELRNVTKRYGTSPPVLENIDLHVAQGELVILIGPSGCGKSTLLRLVNRLIEPTSGTILIGGQDTASVDPVELRRGIGYVIQSIGLFPHLTIFENVEVVPSITGVSKAKRREGARELLSRVGLEPDTFGGRYPRELSGGQQQRVGIARALAADPAVLLMDEPFSAVDPLTRDALQEQFLHLKRTIGKTIVFVTHDIDEAVKLGDRVCVLGEGRVQQYDTPQVLLHRPANSFVASFVGEDRELKRLSKLTARDVMRSTSGSFERTVPATLAAHLALSKLLGADGELGVTDEHGRVIGSLQLTDFGQRA</sequence>
<dbReference type="InterPro" id="IPR027417">
    <property type="entry name" value="P-loop_NTPase"/>
</dbReference>
<dbReference type="FunFam" id="3.40.50.300:FF:000425">
    <property type="entry name" value="Probable ABC transporter, ATP-binding subunit"/>
    <property type="match status" value="1"/>
</dbReference>
<dbReference type="Pfam" id="PF00005">
    <property type="entry name" value="ABC_tran"/>
    <property type="match status" value="1"/>
</dbReference>
<dbReference type="GO" id="GO:0005524">
    <property type="term" value="F:ATP binding"/>
    <property type="evidence" value="ECO:0007669"/>
    <property type="project" value="UniProtKB-KW"/>
</dbReference>
<dbReference type="InterPro" id="IPR003439">
    <property type="entry name" value="ABC_transporter-like_ATP-bd"/>
</dbReference>
<evidence type="ECO:0000256" key="3">
    <source>
        <dbReference type="ARBA" id="ARBA00022741"/>
    </source>
</evidence>
<comment type="caution">
    <text evidence="6">The sequence shown here is derived from an EMBL/GenBank/DDBJ whole genome shotgun (WGS) entry which is preliminary data.</text>
</comment>
<evidence type="ECO:0000256" key="4">
    <source>
        <dbReference type="ARBA" id="ARBA00022840"/>
    </source>
</evidence>
<dbReference type="AlphaFoldDB" id="A0A318S7X2"/>
<dbReference type="OrthoDB" id="61712at2"/>
<feature type="domain" description="ABC transporter" evidence="5">
    <location>
        <begin position="2"/>
        <end position="237"/>
    </location>
</feature>
<dbReference type="GO" id="GO:0016887">
    <property type="term" value="F:ATP hydrolysis activity"/>
    <property type="evidence" value="ECO:0007669"/>
    <property type="project" value="InterPro"/>
</dbReference>
<dbReference type="Gene3D" id="3.40.50.300">
    <property type="entry name" value="P-loop containing nucleotide triphosphate hydrolases"/>
    <property type="match status" value="1"/>
</dbReference>
<dbReference type="InterPro" id="IPR017871">
    <property type="entry name" value="ABC_transporter-like_CS"/>
</dbReference>
<dbReference type="PROSITE" id="PS50893">
    <property type="entry name" value="ABC_TRANSPORTER_2"/>
    <property type="match status" value="1"/>
</dbReference>
<reference evidence="6 7" key="1">
    <citation type="submission" date="2018-06" db="EMBL/GenBank/DDBJ databases">
        <title>Genomic Encyclopedia of Type Strains, Phase IV (KMG-IV): sequencing the most valuable type-strain genomes for metagenomic binning, comparative biology and taxonomic classification.</title>
        <authorList>
            <person name="Goeker M."/>
        </authorList>
    </citation>
    <scope>NUCLEOTIDE SEQUENCE [LARGE SCALE GENOMIC DNA]</scope>
    <source>
        <strain evidence="6 7">DSM 18048</strain>
    </source>
</reference>
<keyword evidence="3" id="KW-0547">Nucleotide-binding</keyword>
<organism evidence="6 7">
    <name type="scientific">Deinococcus yavapaiensis KR-236</name>
    <dbReference type="NCBI Taxonomy" id="694435"/>
    <lineage>
        <taxon>Bacteria</taxon>
        <taxon>Thermotogati</taxon>
        <taxon>Deinococcota</taxon>
        <taxon>Deinococci</taxon>
        <taxon>Deinococcales</taxon>
        <taxon>Deinococcaceae</taxon>
        <taxon>Deinococcus</taxon>
    </lineage>
</organism>
<evidence type="ECO:0000259" key="5">
    <source>
        <dbReference type="PROSITE" id="PS50893"/>
    </source>
</evidence>
<proteinExistence type="inferred from homology"/>
<dbReference type="InterPro" id="IPR003593">
    <property type="entry name" value="AAA+_ATPase"/>
</dbReference>
<gene>
    <name evidence="6" type="ORF">DES52_11563</name>
</gene>
<keyword evidence="2" id="KW-0813">Transport</keyword>
<dbReference type="PANTHER" id="PTHR43117:SF4">
    <property type="entry name" value="OSMOPROTECTANT IMPORT ATP-BINDING PROTEIN OSMV"/>
    <property type="match status" value="1"/>
</dbReference>
<accession>A0A318S7X2</accession>
<dbReference type="EMBL" id="QJSX01000015">
    <property type="protein sequence ID" value="PYE51131.1"/>
    <property type="molecule type" value="Genomic_DNA"/>
</dbReference>